<reference evidence="2" key="1">
    <citation type="submission" date="2020-10" db="EMBL/GenBank/DDBJ databases">
        <authorList>
            <person name="Gilroy R."/>
        </authorList>
    </citation>
    <scope>NUCLEOTIDE SEQUENCE</scope>
    <source>
        <strain evidence="2">6276</strain>
    </source>
</reference>
<accession>A0A9D1EWR4</accession>
<evidence type="ECO:0000256" key="1">
    <source>
        <dbReference type="SAM" id="Phobius"/>
    </source>
</evidence>
<dbReference type="AlphaFoldDB" id="A0A9D1EWR4"/>
<dbReference type="SUPFAM" id="SSF54523">
    <property type="entry name" value="Pili subunits"/>
    <property type="match status" value="1"/>
</dbReference>
<reference evidence="2" key="2">
    <citation type="journal article" date="2021" name="PeerJ">
        <title>Extensive microbial diversity within the chicken gut microbiome revealed by metagenomics and culture.</title>
        <authorList>
            <person name="Gilroy R."/>
            <person name="Ravi A."/>
            <person name="Getino M."/>
            <person name="Pursley I."/>
            <person name="Horton D.L."/>
            <person name="Alikhan N.F."/>
            <person name="Baker D."/>
            <person name="Gharbi K."/>
            <person name="Hall N."/>
            <person name="Watson M."/>
            <person name="Adriaenssens E.M."/>
            <person name="Foster-Nyarko E."/>
            <person name="Jarju S."/>
            <person name="Secka A."/>
            <person name="Antonio M."/>
            <person name="Oren A."/>
            <person name="Chaudhuri R.R."/>
            <person name="La Ragione R."/>
            <person name="Hildebrand F."/>
            <person name="Pallen M.J."/>
        </authorList>
    </citation>
    <scope>NUCLEOTIDE SEQUENCE</scope>
    <source>
        <strain evidence="2">6276</strain>
    </source>
</reference>
<comment type="caution">
    <text evidence="2">The sequence shown here is derived from an EMBL/GenBank/DDBJ whole genome shotgun (WGS) entry which is preliminary data.</text>
</comment>
<proteinExistence type="predicted"/>
<organism evidence="2 3">
    <name type="scientific">Candidatus Scatousia excrementigallinarum</name>
    <dbReference type="NCBI Taxonomy" id="2840935"/>
    <lineage>
        <taxon>Bacteria</taxon>
        <taxon>Candidatus Scatousia</taxon>
    </lineage>
</organism>
<keyword evidence="1" id="KW-0472">Membrane</keyword>
<protein>
    <submittedName>
        <fullName evidence="2">Type II secretion system protein</fullName>
    </submittedName>
</protein>
<feature type="transmembrane region" description="Helical" evidence="1">
    <location>
        <begin position="6"/>
        <end position="28"/>
    </location>
</feature>
<dbReference type="EMBL" id="DVIU01000041">
    <property type="protein sequence ID" value="HIS35396.1"/>
    <property type="molecule type" value="Genomic_DNA"/>
</dbReference>
<dbReference type="InterPro" id="IPR045584">
    <property type="entry name" value="Pilin-like"/>
</dbReference>
<keyword evidence="1" id="KW-1133">Transmembrane helix</keyword>
<gene>
    <name evidence="2" type="ORF">IAC10_02025</name>
</gene>
<keyword evidence="1" id="KW-0812">Transmembrane</keyword>
<dbReference type="Proteomes" id="UP000823928">
    <property type="component" value="Unassembled WGS sequence"/>
</dbReference>
<dbReference type="Gene3D" id="3.30.700.10">
    <property type="entry name" value="Glycoprotein, Type 4 Pilin"/>
    <property type="match status" value="1"/>
</dbReference>
<name>A0A9D1EWR4_9BACT</name>
<evidence type="ECO:0000313" key="3">
    <source>
        <dbReference type="Proteomes" id="UP000823928"/>
    </source>
</evidence>
<evidence type="ECO:0000313" key="2">
    <source>
        <dbReference type="EMBL" id="HIS35396.1"/>
    </source>
</evidence>
<sequence length="252" mass="28051">MAFTLAEVLITLGIIGIVAAMTLPSLIANHRNQELQTRFRKAYSTLWNIHMRMISDYNGVYENFIQKDLAANNTDLVNKKYEYIDIFKKYLSGGKMCTFSNSYLSCSGKSVIVKYKTYTGNKEAELKADIVADRAIITSDGMSFFFGSTQFRNARIYIDTNGNAKGPNRLGFDVFAFDINNNDKIIFPKNIGSGSGGAYEDDEELGGTVGAVNVCSIKEKANRYNGFGCSEYALADKSPDNPNISYWKNLPK</sequence>